<dbReference type="GO" id="GO:0005524">
    <property type="term" value="F:ATP binding"/>
    <property type="evidence" value="ECO:0007669"/>
    <property type="project" value="UniProtKB-KW"/>
</dbReference>
<evidence type="ECO:0000259" key="4">
    <source>
        <dbReference type="Pfam" id="PF13191"/>
    </source>
</evidence>
<dbReference type="SMART" id="SM00028">
    <property type="entry name" value="TPR"/>
    <property type="match status" value="7"/>
</dbReference>
<dbReference type="PANTHER" id="PTHR16305:SF28">
    <property type="entry name" value="GUANYLATE CYCLASE DOMAIN-CONTAINING PROTEIN"/>
    <property type="match status" value="1"/>
</dbReference>
<dbReference type="InterPro" id="IPR019734">
    <property type="entry name" value="TPR_rpt"/>
</dbReference>
<dbReference type="InterPro" id="IPR011990">
    <property type="entry name" value="TPR-like_helical_dom_sf"/>
</dbReference>
<organism evidence="5 6">
    <name type="scientific">Polyangium fumosum</name>
    <dbReference type="NCBI Taxonomy" id="889272"/>
    <lineage>
        <taxon>Bacteria</taxon>
        <taxon>Pseudomonadati</taxon>
        <taxon>Myxococcota</taxon>
        <taxon>Polyangia</taxon>
        <taxon>Polyangiales</taxon>
        <taxon>Polyangiaceae</taxon>
        <taxon>Polyangium</taxon>
    </lineage>
</organism>
<dbReference type="Gene3D" id="3.40.50.300">
    <property type="entry name" value="P-loop containing nucleotide triphosphate hydrolases"/>
    <property type="match status" value="1"/>
</dbReference>
<evidence type="ECO:0000313" key="5">
    <source>
        <dbReference type="EMBL" id="TKD10256.1"/>
    </source>
</evidence>
<dbReference type="OrthoDB" id="5477035at2"/>
<dbReference type="EMBL" id="SSMQ01000007">
    <property type="protein sequence ID" value="TKD10256.1"/>
    <property type="molecule type" value="Genomic_DNA"/>
</dbReference>
<sequence length="889" mass="96947">METERPNVSAPRAPACPLVGRDEELSLLAANLTAVEERRDTRIVTIVGPAGIGKTRLVEEFVASRTNEVRAFEGSARDGSVSFSPFARLIRSRFGLVRGMDPDEARATIRQKLEGVLEPRRVSDAVTFLGQLLGLTEEESPLTRAVSDDPHEAELVRRAVVKAFLEADAQTGPLILVLEDLHEAHEDALSLLRYLLEYLTGPIFVICTGRDDLVYRQEDWARVGERRHTLLELGPLGEEDSARVSSAMLAVYTNGGEVPAPLVETACAFARGNPGLLAQMVEIYAAEGVIGEATTEEGEARLVLYPERLAAARLPATVEDAVQARVASLDEDERIVLEQAAAMGAVFWSGAFVALARTGLEAPDLWVEEETGDVARIGRMLDGLHKNGWILRRAGTIFPGSVEYAWARSEEREAITARTSAEAKSLSNRVIADWMEHQPGVRTSEERIASLARHREQAGESIQAGIAYLEAAAVARRRYANGKSCEYYQRGLELLGDSHDGARIDALHAYGDVLQSMGYIDDAMAAFRGMLTLAYRLDMKKKGGAAHNRIGRLFRDMGSLDEGERHLATAMSLFEASGDERGVASTIDDLGKIAWLKGEYASALTSFRDGLARRQKLGDRRSIALSLNNVGLALQDSGQFKDALGAFEQSLTIRREVGDLVGVVTTLNNLGTIAEERRNFQKALVMFEEALEVAQQIGDRNKIALVLTNIGTTYYRSGEPEKAIGVLVRAEGLCDELGDRLKLAETLRALGKAYLMQGDLAKARDCIGRAVDLFASVRSKVHLAAALRTLGEITAAGGWGHAHTTSAREYFDRAVAIFEQSGNEVELARTFKTYARFLRKNPELAGNEDVQKEAGTMDARAEAIFGRLQLTSGSKSELPPSPEAEIEVG</sequence>
<feature type="domain" description="Orc1-like AAA ATPase" evidence="4">
    <location>
        <begin position="17"/>
        <end position="205"/>
    </location>
</feature>
<protein>
    <submittedName>
        <fullName evidence="5">Tetratricopeptide repeat protein</fullName>
    </submittedName>
</protein>
<evidence type="ECO:0000313" key="6">
    <source>
        <dbReference type="Proteomes" id="UP000309215"/>
    </source>
</evidence>
<dbReference type="GO" id="GO:0004016">
    <property type="term" value="F:adenylate cyclase activity"/>
    <property type="evidence" value="ECO:0007669"/>
    <property type="project" value="TreeGrafter"/>
</dbReference>
<dbReference type="RefSeq" id="WP_136928656.1">
    <property type="nucleotide sequence ID" value="NZ_SSMQ01000007.1"/>
</dbReference>
<dbReference type="InterPro" id="IPR027417">
    <property type="entry name" value="P-loop_NTPase"/>
</dbReference>
<dbReference type="AlphaFoldDB" id="A0A4U1JGM1"/>
<feature type="repeat" description="TPR" evidence="3">
    <location>
        <begin position="664"/>
        <end position="697"/>
    </location>
</feature>
<keyword evidence="2" id="KW-0067">ATP-binding</keyword>
<gene>
    <name evidence="5" type="ORF">E8A74_09635</name>
</gene>
<dbReference type="GO" id="GO:0005737">
    <property type="term" value="C:cytoplasm"/>
    <property type="evidence" value="ECO:0007669"/>
    <property type="project" value="TreeGrafter"/>
</dbReference>
<evidence type="ECO:0000256" key="1">
    <source>
        <dbReference type="ARBA" id="ARBA00022741"/>
    </source>
</evidence>
<dbReference type="Proteomes" id="UP000309215">
    <property type="component" value="Unassembled WGS sequence"/>
</dbReference>
<name>A0A4U1JGM1_9BACT</name>
<dbReference type="Pfam" id="PF13424">
    <property type="entry name" value="TPR_12"/>
    <property type="match status" value="3"/>
</dbReference>
<proteinExistence type="predicted"/>
<evidence type="ECO:0000256" key="2">
    <source>
        <dbReference type="ARBA" id="ARBA00022840"/>
    </source>
</evidence>
<feature type="repeat" description="TPR" evidence="3">
    <location>
        <begin position="744"/>
        <end position="777"/>
    </location>
</feature>
<dbReference type="PROSITE" id="PS50005">
    <property type="entry name" value="TPR"/>
    <property type="match status" value="2"/>
</dbReference>
<comment type="caution">
    <text evidence="5">The sequence shown here is derived from an EMBL/GenBank/DDBJ whole genome shotgun (WGS) entry which is preliminary data.</text>
</comment>
<keyword evidence="6" id="KW-1185">Reference proteome</keyword>
<dbReference type="InterPro" id="IPR041664">
    <property type="entry name" value="AAA_16"/>
</dbReference>
<accession>A0A4U1JGM1</accession>
<dbReference type="Gene3D" id="1.25.40.10">
    <property type="entry name" value="Tetratricopeptide repeat domain"/>
    <property type="match status" value="2"/>
</dbReference>
<dbReference type="SUPFAM" id="SSF48452">
    <property type="entry name" value="TPR-like"/>
    <property type="match status" value="2"/>
</dbReference>
<keyword evidence="1" id="KW-0547">Nucleotide-binding</keyword>
<dbReference type="Pfam" id="PF13191">
    <property type="entry name" value="AAA_16"/>
    <property type="match status" value="1"/>
</dbReference>
<keyword evidence="3" id="KW-0802">TPR repeat</keyword>
<dbReference type="SUPFAM" id="SSF52540">
    <property type="entry name" value="P-loop containing nucleoside triphosphate hydrolases"/>
    <property type="match status" value="1"/>
</dbReference>
<dbReference type="PANTHER" id="PTHR16305">
    <property type="entry name" value="TESTICULAR SOLUBLE ADENYLYL CYCLASE"/>
    <property type="match status" value="1"/>
</dbReference>
<reference evidence="5 6" key="1">
    <citation type="submission" date="2019-04" db="EMBL/GenBank/DDBJ databases">
        <authorList>
            <person name="Li Y."/>
            <person name="Wang J."/>
        </authorList>
    </citation>
    <scope>NUCLEOTIDE SEQUENCE [LARGE SCALE GENOMIC DNA]</scope>
    <source>
        <strain evidence="5 6">DSM 14668</strain>
    </source>
</reference>
<evidence type="ECO:0000256" key="3">
    <source>
        <dbReference type="PROSITE-ProRule" id="PRU00339"/>
    </source>
</evidence>